<sequence length="437" mass="47543">MADDNQINSVNQHYLDKVMHLAESQDVKATEDIFDARGMKLVAKGAKISRALQERLLQRRLSKPFEASIAVEEGVDVRVIQREAESIIETVDPVRSVIKALNSGPSPIQVLSEIQFGSAISTMLTIIQRGGQQALSHSVMVSLLSIALARKRGLGVADQSVVALAGLLHDIGELYIEPAYLKSRRRLYPHEWRHVVVHPRIGQMLISGLEHYPAAVAQAVFEHHERLDGSGYPRRVSGNAISVPGQVVSVAELLSGVFMEKSEPLQRAELALKIIPGEHARELVSAVSSAMHEACGGRVPHAAAPTGEEQDQVRRLRERIGNAIGSAQCLADGGTIRSKRGMSMLQDLIGRAAGIQRAFISTGLDACIEGDDIFSSGDAQILFETAVATREIQWRLRDVARELSLQSDELDESDQASMQELIAVLDGERQDLSTAAA</sequence>
<dbReference type="InterPro" id="IPR003607">
    <property type="entry name" value="HD/PDEase_dom"/>
</dbReference>
<dbReference type="SUPFAM" id="SSF109604">
    <property type="entry name" value="HD-domain/PDEase-like"/>
    <property type="match status" value="1"/>
</dbReference>
<organism evidence="2 3">
    <name type="scientific">Noviherbaspirillum galbum</name>
    <dbReference type="NCBI Taxonomy" id="2709383"/>
    <lineage>
        <taxon>Bacteria</taxon>
        <taxon>Pseudomonadati</taxon>
        <taxon>Pseudomonadota</taxon>
        <taxon>Betaproteobacteria</taxon>
        <taxon>Burkholderiales</taxon>
        <taxon>Oxalobacteraceae</taxon>
        <taxon>Noviherbaspirillum</taxon>
    </lineage>
</organism>
<name>A0A6B3SS33_9BURK</name>
<comment type="caution">
    <text evidence="2">The sequence shown here is derived from an EMBL/GenBank/DDBJ whole genome shotgun (WGS) entry which is preliminary data.</text>
</comment>
<protein>
    <submittedName>
        <fullName evidence="2">HD domain-containing protein</fullName>
    </submittedName>
</protein>
<evidence type="ECO:0000259" key="1">
    <source>
        <dbReference type="PROSITE" id="PS51832"/>
    </source>
</evidence>
<evidence type="ECO:0000313" key="3">
    <source>
        <dbReference type="Proteomes" id="UP000482155"/>
    </source>
</evidence>
<dbReference type="InterPro" id="IPR037522">
    <property type="entry name" value="HD_GYP_dom"/>
</dbReference>
<dbReference type="AlphaFoldDB" id="A0A6B3SS33"/>
<dbReference type="GO" id="GO:0008081">
    <property type="term" value="F:phosphoric diester hydrolase activity"/>
    <property type="evidence" value="ECO:0007669"/>
    <property type="project" value="UniProtKB-ARBA"/>
</dbReference>
<dbReference type="CDD" id="cd00077">
    <property type="entry name" value="HDc"/>
    <property type="match status" value="1"/>
</dbReference>
<dbReference type="PROSITE" id="PS51832">
    <property type="entry name" value="HD_GYP"/>
    <property type="match status" value="1"/>
</dbReference>
<dbReference type="Gene3D" id="1.10.3210.10">
    <property type="entry name" value="Hypothetical protein af1432"/>
    <property type="match status" value="1"/>
</dbReference>
<reference evidence="2 3" key="1">
    <citation type="submission" date="2020-02" db="EMBL/GenBank/DDBJ databases">
        <authorList>
            <person name="Kim M.K."/>
        </authorList>
    </citation>
    <scope>NUCLEOTIDE SEQUENCE [LARGE SCALE GENOMIC DNA]</scope>
    <source>
        <strain evidence="2 3">17J57-3</strain>
    </source>
</reference>
<dbReference type="Proteomes" id="UP000482155">
    <property type="component" value="Unassembled WGS sequence"/>
</dbReference>
<proteinExistence type="predicted"/>
<dbReference type="RefSeq" id="WP_163962983.1">
    <property type="nucleotide sequence ID" value="NZ_JAAIVB010000037.1"/>
</dbReference>
<accession>A0A6B3SS33</accession>
<dbReference type="PANTHER" id="PTHR43155">
    <property type="entry name" value="CYCLIC DI-GMP PHOSPHODIESTERASE PA4108-RELATED"/>
    <property type="match status" value="1"/>
</dbReference>
<dbReference type="InterPro" id="IPR006675">
    <property type="entry name" value="HDIG_dom"/>
</dbReference>
<feature type="domain" description="HD-GYP" evidence="1">
    <location>
        <begin position="112"/>
        <end position="308"/>
    </location>
</feature>
<evidence type="ECO:0000313" key="2">
    <source>
        <dbReference type="EMBL" id="NEX61606.1"/>
    </source>
</evidence>
<dbReference type="Pfam" id="PF13487">
    <property type="entry name" value="HD_5"/>
    <property type="match status" value="1"/>
</dbReference>
<gene>
    <name evidence="2" type="ORF">G3574_11000</name>
</gene>
<dbReference type="NCBIfam" id="TIGR00277">
    <property type="entry name" value="HDIG"/>
    <property type="match status" value="1"/>
</dbReference>
<dbReference type="EMBL" id="JAAIVB010000037">
    <property type="protein sequence ID" value="NEX61606.1"/>
    <property type="molecule type" value="Genomic_DNA"/>
</dbReference>
<dbReference type="PANTHER" id="PTHR43155:SF2">
    <property type="entry name" value="CYCLIC DI-GMP PHOSPHODIESTERASE PA4108"/>
    <property type="match status" value="1"/>
</dbReference>
<keyword evidence="3" id="KW-1185">Reference proteome</keyword>